<evidence type="ECO:0000313" key="1">
    <source>
        <dbReference type="EMBL" id="ALW84965.1"/>
    </source>
</evidence>
<dbReference type="GO" id="GO:0020037">
    <property type="term" value="F:heme binding"/>
    <property type="evidence" value="ECO:0007669"/>
    <property type="project" value="InterPro"/>
</dbReference>
<organism evidence="1 2">
    <name type="scientific">Hymenobacter sedentarius</name>
    <dbReference type="NCBI Taxonomy" id="1411621"/>
    <lineage>
        <taxon>Bacteria</taxon>
        <taxon>Pseudomonadati</taxon>
        <taxon>Bacteroidota</taxon>
        <taxon>Cytophagia</taxon>
        <taxon>Cytophagales</taxon>
        <taxon>Hymenobacteraceae</taxon>
        <taxon>Hymenobacter</taxon>
    </lineage>
</organism>
<proteinExistence type="predicted"/>
<dbReference type="KEGG" id="hyg:AUC43_07590"/>
<keyword evidence="2" id="KW-1185">Reference proteome</keyword>
<dbReference type="STRING" id="1411621.AUC43_07590"/>
<sequence>MAATYPKLRARSGSVEGIEKRVVDCMERSLNGRAVPDSRPTGNGELIIRQAEGWALVHP</sequence>
<protein>
    <submittedName>
        <fullName evidence="1">Uncharacterized protein</fullName>
    </submittedName>
</protein>
<dbReference type="EMBL" id="CP013909">
    <property type="protein sequence ID" value="ALW84965.1"/>
    <property type="molecule type" value="Genomic_DNA"/>
</dbReference>
<accession>A0A0U4AN60</accession>
<dbReference type="Gene3D" id="1.10.760.10">
    <property type="entry name" value="Cytochrome c-like domain"/>
    <property type="match status" value="1"/>
</dbReference>
<gene>
    <name evidence="1" type="ORF">AUC43_07590</name>
</gene>
<evidence type="ECO:0000313" key="2">
    <source>
        <dbReference type="Proteomes" id="UP000059542"/>
    </source>
</evidence>
<dbReference type="InterPro" id="IPR036909">
    <property type="entry name" value="Cyt_c-like_dom_sf"/>
</dbReference>
<dbReference type="GO" id="GO:0009055">
    <property type="term" value="F:electron transfer activity"/>
    <property type="evidence" value="ECO:0007669"/>
    <property type="project" value="InterPro"/>
</dbReference>
<dbReference type="AlphaFoldDB" id="A0A0U4AN60"/>
<dbReference type="Proteomes" id="UP000059542">
    <property type="component" value="Chromosome"/>
</dbReference>
<name>A0A0U4AN60_9BACT</name>
<reference evidence="1 2" key="1">
    <citation type="submission" date="2015-12" db="EMBL/GenBank/DDBJ databases">
        <authorList>
            <person name="Shamseldin A."/>
            <person name="Moawad H."/>
            <person name="Abd El-Rahim W.M."/>
            <person name="Sadowsky M.J."/>
        </authorList>
    </citation>
    <scope>NUCLEOTIDE SEQUENCE [LARGE SCALE GENOMIC DNA]</scope>
    <source>
        <strain evidence="1 2">DG5B</strain>
    </source>
</reference>